<protein>
    <submittedName>
        <fullName evidence="6">Nucleotide sugar dehydrogenase</fullName>
    </submittedName>
</protein>
<dbReference type="Pfam" id="PF00984">
    <property type="entry name" value="UDPG_MGDP_dh"/>
    <property type="match status" value="1"/>
</dbReference>
<dbReference type="GO" id="GO:0016616">
    <property type="term" value="F:oxidoreductase activity, acting on the CH-OH group of donors, NAD or NADP as acceptor"/>
    <property type="evidence" value="ECO:0007669"/>
    <property type="project" value="InterPro"/>
</dbReference>
<dbReference type="SMART" id="SM00984">
    <property type="entry name" value="UDPG_MGDP_dh_C"/>
    <property type="match status" value="1"/>
</dbReference>
<dbReference type="InterPro" id="IPR036291">
    <property type="entry name" value="NAD(P)-bd_dom_sf"/>
</dbReference>
<dbReference type="Gene3D" id="3.40.50.720">
    <property type="entry name" value="NAD(P)-binding Rossmann-like Domain"/>
    <property type="match status" value="2"/>
</dbReference>
<evidence type="ECO:0000313" key="6">
    <source>
        <dbReference type="EMBL" id="EMN20710.1"/>
    </source>
</evidence>
<comment type="caution">
    <text evidence="6">The sequence shown here is derived from an EMBL/GenBank/DDBJ whole genome shotgun (WGS) entry which is preliminary data.</text>
</comment>
<dbReference type="PIRSF" id="PIRSF000124">
    <property type="entry name" value="UDPglc_GDPman_dh"/>
    <property type="match status" value="1"/>
</dbReference>
<dbReference type="NCBIfam" id="TIGR03026">
    <property type="entry name" value="NDP-sugDHase"/>
    <property type="match status" value="1"/>
</dbReference>
<dbReference type="InterPro" id="IPR017476">
    <property type="entry name" value="UDP-Glc/GDP-Man"/>
</dbReference>
<dbReference type="Pfam" id="PF03720">
    <property type="entry name" value="UDPG_MGDP_dh_C"/>
    <property type="match status" value="1"/>
</dbReference>
<evidence type="ECO:0000256" key="1">
    <source>
        <dbReference type="ARBA" id="ARBA00006601"/>
    </source>
</evidence>
<evidence type="ECO:0000256" key="3">
    <source>
        <dbReference type="ARBA" id="ARBA00023027"/>
    </source>
</evidence>
<evidence type="ECO:0000259" key="5">
    <source>
        <dbReference type="SMART" id="SM00984"/>
    </source>
</evidence>
<dbReference type="InterPro" id="IPR014027">
    <property type="entry name" value="UDP-Glc/GDP-Man_DH_C"/>
</dbReference>
<dbReference type="InterPro" id="IPR036220">
    <property type="entry name" value="UDP-Glc/GDP-Man_DH_C_sf"/>
</dbReference>
<comment type="similarity">
    <text evidence="1 4">Belongs to the UDP-glucose/GDP-mannose dehydrogenase family.</text>
</comment>
<accession>M6JMA1</accession>
<dbReference type="GO" id="GO:0016628">
    <property type="term" value="F:oxidoreductase activity, acting on the CH-CH group of donors, NAD or NADP as acceptor"/>
    <property type="evidence" value="ECO:0007669"/>
    <property type="project" value="InterPro"/>
</dbReference>
<evidence type="ECO:0000313" key="7">
    <source>
        <dbReference type="Proteomes" id="UP000012106"/>
    </source>
</evidence>
<dbReference type="Proteomes" id="UP000012106">
    <property type="component" value="Unassembled WGS sequence"/>
</dbReference>
<dbReference type="PIRSF" id="PIRSF500136">
    <property type="entry name" value="UDP_ManNAc_DH"/>
    <property type="match status" value="1"/>
</dbReference>
<dbReference type="RefSeq" id="WP_004472288.1">
    <property type="nucleotide sequence ID" value="NZ_AHMU02000065.1"/>
</dbReference>
<keyword evidence="2" id="KW-0560">Oxidoreductase</keyword>
<dbReference type="InterPro" id="IPR014026">
    <property type="entry name" value="UDP-Glc/GDP-Man_DH_dimer"/>
</dbReference>
<proteinExistence type="inferred from homology"/>
<dbReference type="PANTHER" id="PTHR43491:SF2">
    <property type="entry name" value="UDP-N-ACETYL-D-MANNOSAMINE DEHYDROGENASE"/>
    <property type="match status" value="1"/>
</dbReference>
<dbReference type="Pfam" id="PF03721">
    <property type="entry name" value="UDPG_MGDP_dh_N"/>
    <property type="match status" value="1"/>
</dbReference>
<dbReference type="EMBL" id="AHMU02000065">
    <property type="protein sequence ID" value="EMN20710.1"/>
    <property type="molecule type" value="Genomic_DNA"/>
</dbReference>
<keyword evidence="3" id="KW-0520">NAD</keyword>
<dbReference type="PANTHER" id="PTHR43491">
    <property type="entry name" value="UDP-N-ACETYL-D-MANNOSAMINE DEHYDROGENASE"/>
    <property type="match status" value="1"/>
</dbReference>
<dbReference type="AlphaFoldDB" id="M6JMA1"/>
<evidence type="ECO:0000256" key="4">
    <source>
        <dbReference type="PIRNR" id="PIRNR000124"/>
    </source>
</evidence>
<dbReference type="InterPro" id="IPR028359">
    <property type="entry name" value="UDP_ManNAc/GlcNAc_DH"/>
</dbReference>
<dbReference type="SUPFAM" id="SSF48179">
    <property type="entry name" value="6-phosphogluconate dehydrogenase C-terminal domain-like"/>
    <property type="match status" value="1"/>
</dbReference>
<dbReference type="SUPFAM" id="SSF52413">
    <property type="entry name" value="UDP-glucose/GDP-mannose dehydrogenase C-terminal domain"/>
    <property type="match status" value="1"/>
</dbReference>
<dbReference type="SUPFAM" id="SSF51735">
    <property type="entry name" value="NAD(P)-binding Rossmann-fold domains"/>
    <property type="match status" value="1"/>
</dbReference>
<sequence>MKIDYSTFANKAGVNFDGKSRSVICVQGLGFVGATMAVAISQARLENGDFAFNVIGVDLANSQGQRSIDSLNQGRFPISTNDEELLNAAISANKNGNLVATSDISAYTIADVVIVDINLDLGQPDADGDPTVNFESFLKAIDILGNNVPQNCLILLETTVPPGTCKKIVAPRLSECFKNRGFAPDSFLLAHSYERVMPGDQYLKSIINFWRVYSGHTEKAADECETFLKKIINTTDYPLIRLDNTTASETAKVLENSYRAMNIAFIEEWGRFAEGVGVDLFQILNAIRVRPTHNNIRQPGFGVGGYCLTKDPLFARSSAKYIFNRPDIDFPFSKEAVRVNNIMPLVSVRKLESMLNGQIRNKKVILFGVSYRPDVSDTRYSPSEIFAKDLQSKGGQLIYHDPLVDFWEEMGVTPNKMLPDTDGIDAIVFAVGHKEYRNIDFTSWLGKNRPIILDANNVLTNTQIDELKKLGHTIGAIGRGDL</sequence>
<evidence type="ECO:0000256" key="2">
    <source>
        <dbReference type="ARBA" id="ARBA00023002"/>
    </source>
</evidence>
<feature type="domain" description="UDP-glucose/GDP-mannose dehydrogenase C-terminal" evidence="5">
    <location>
        <begin position="365"/>
        <end position="461"/>
    </location>
</feature>
<reference evidence="6 7" key="1">
    <citation type="submission" date="2013-01" db="EMBL/GenBank/DDBJ databases">
        <authorList>
            <person name="Harkins D.M."/>
            <person name="Durkin A.S."/>
            <person name="Brinkac L.M."/>
            <person name="Haft D.H."/>
            <person name="Selengut J.D."/>
            <person name="Sanka R."/>
            <person name="DePew J."/>
            <person name="Purushe J."/>
            <person name="Hartskeerl R.A."/>
            <person name="Ahmed A."/>
            <person name="van der Linden H."/>
            <person name="Goris M.G.A."/>
            <person name="Vinetz J.M."/>
            <person name="Sutton G.G."/>
            <person name="Nierman W.C."/>
            <person name="Fouts D.E."/>
        </authorList>
    </citation>
    <scope>NUCLEOTIDE SEQUENCE [LARGE SCALE GENOMIC DNA]</scope>
    <source>
        <strain evidence="6 7">MAVJ 401</strain>
    </source>
</reference>
<name>M6JMA1_9LEPT</name>
<dbReference type="InterPro" id="IPR008927">
    <property type="entry name" value="6-PGluconate_DH-like_C_sf"/>
</dbReference>
<dbReference type="GO" id="GO:0051287">
    <property type="term" value="F:NAD binding"/>
    <property type="evidence" value="ECO:0007669"/>
    <property type="project" value="InterPro"/>
</dbReference>
<gene>
    <name evidence="6" type="ORF">LEP1GSC063_3065</name>
</gene>
<organism evidence="6 7">
    <name type="scientific">Leptospira santarosai serovar Arenal str. MAVJ 401</name>
    <dbReference type="NCBI Taxonomy" id="1049976"/>
    <lineage>
        <taxon>Bacteria</taxon>
        <taxon>Pseudomonadati</taxon>
        <taxon>Spirochaetota</taxon>
        <taxon>Spirochaetia</taxon>
        <taxon>Leptospirales</taxon>
        <taxon>Leptospiraceae</taxon>
        <taxon>Leptospira</taxon>
    </lineage>
</organism>
<dbReference type="InterPro" id="IPR001732">
    <property type="entry name" value="UDP-Glc/GDP-Man_DH_N"/>
</dbReference>
<dbReference type="GO" id="GO:0000271">
    <property type="term" value="P:polysaccharide biosynthetic process"/>
    <property type="evidence" value="ECO:0007669"/>
    <property type="project" value="InterPro"/>
</dbReference>